<protein>
    <submittedName>
        <fullName evidence="2">Uncharacterized protein</fullName>
    </submittedName>
</protein>
<name>A0AAD8ECR8_DIPPU</name>
<reference evidence="2" key="1">
    <citation type="journal article" date="2023" name="IScience">
        <title>Live-bearing cockroach genome reveals convergent evolutionary mechanisms linked to viviparity in insects and beyond.</title>
        <authorList>
            <person name="Fouks B."/>
            <person name="Harrison M.C."/>
            <person name="Mikhailova A.A."/>
            <person name="Marchal E."/>
            <person name="English S."/>
            <person name="Carruthers M."/>
            <person name="Jennings E.C."/>
            <person name="Chiamaka E.L."/>
            <person name="Frigard R.A."/>
            <person name="Pippel M."/>
            <person name="Attardo G.M."/>
            <person name="Benoit J.B."/>
            <person name="Bornberg-Bauer E."/>
            <person name="Tobe S.S."/>
        </authorList>
    </citation>
    <scope>NUCLEOTIDE SEQUENCE</scope>
    <source>
        <strain evidence="2">Stay&amp;Tobe</strain>
    </source>
</reference>
<accession>A0AAD8ECR8</accession>
<dbReference type="PANTHER" id="PTHR33768">
    <property type="entry name" value="MIP11318P"/>
    <property type="match status" value="1"/>
</dbReference>
<gene>
    <name evidence="2" type="ORF">L9F63_002911</name>
</gene>
<dbReference type="Proteomes" id="UP001233999">
    <property type="component" value="Unassembled WGS sequence"/>
</dbReference>
<comment type="similarity">
    <text evidence="1">Belongs to the CFAP97 family.</text>
</comment>
<dbReference type="PANTHER" id="PTHR33768:SF3">
    <property type="entry name" value="MIP11318P"/>
    <property type="match status" value="1"/>
</dbReference>
<reference evidence="2" key="2">
    <citation type="submission" date="2023-05" db="EMBL/GenBank/DDBJ databases">
        <authorList>
            <person name="Fouks B."/>
        </authorList>
    </citation>
    <scope>NUCLEOTIDE SEQUENCE</scope>
    <source>
        <strain evidence="2">Stay&amp;Tobe</strain>
        <tissue evidence="2">Testes</tissue>
    </source>
</reference>
<dbReference type="InterPro" id="IPR029488">
    <property type="entry name" value="Hmw/CFAP97"/>
</dbReference>
<dbReference type="InterPro" id="IPR038792">
    <property type="entry name" value="CFAP97D1/2"/>
</dbReference>
<keyword evidence="3" id="KW-1185">Reference proteome</keyword>
<dbReference type="Pfam" id="PF13879">
    <property type="entry name" value="Hmw_CFAP97"/>
    <property type="match status" value="1"/>
</dbReference>
<evidence type="ECO:0000313" key="3">
    <source>
        <dbReference type="Proteomes" id="UP001233999"/>
    </source>
</evidence>
<dbReference type="AlphaFoldDB" id="A0AAD8ECR8"/>
<comment type="caution">
    <text evidence="2">The sequence shown here is derived from an EMBL/GenBank/DDBJ whole genome shotgun (WGS) entry which is preliminary data.</text>
</comment>
<organism evidence="2 3">
    <name type="scientific">Diploptera punctata</name>
    <name type="common">Pacific beetle cockroach</name>
    <dbReference type="NCBI Taxonomy" id="6984"/>
    <lineage>
        <taxon>Eukaryota</taxon>
        <taxon>Metazoa</taxon>
        <taxon>Ecdysozoa</taxon>
        <taxon>Arthropoda</taxon>
        <taxon>Hexapoda</taxon>
        <taxon>Insecta</taxon>
        <taxon>Pterygota</taxon>
        <taxon>Neoptera</taxon>
        <taxon>Polyneoptera</taxon>
        <taxon>Dictyoptera</taxon>
        <taxon>Blattodea</taxon>
        <taxon>Blaberoidea</taxon>
        <taxon>Blaberidae</taxon>
        <taxon>Diplopterinae</taxon>
        <taxon>Diploptera</taxon>
    </lineage>
</organism>
<sequence>MLTRREKLLIRPWQQRRYNNHRRKVQSALPAIDVGPPTLHGHVCCKLKKQQNEQERMARIERDNCRLLQRMGTIMRTKRLDNEWTKPPVRPLLRRQNAIACTTCMFLARDERTRYYKTIYQFVVRHCSIAHNNRIK</sequence>
<proteinExistence type="inferred from homology"/>
<evidence type="ECO:0000313" key="2">
    <source>
        <dbReference type="EMBL" id="KAJ9585281.1"/>
    </source>
</evidence>
<dbReference type="EMBL" id="JASPKZ010007287">
    <property type="protein sequence ID" value="KAJ9585281.1"/>
    <property type="molecule type" value="Genomic_DNA"/>
</dbReference>
<evidence type="ECO:0000256" key="1">
    <source>
        <dbReference type="ARBA" id="ARBA00008315"/>
    </source>
</evidence>